<keyword evidence="2" id="KW-1185">Reference proteome</keyword>
<reference evidence="1" key="2">
    <citation type="journal article" date="2021" name="Mar. Drugs">
        <title>Genome Reduction and Secondary Metabolism of the Marine Sponge-Associated Cyanobacterium Leptothoe.</title>
        <authorList>
            <person name="Konstantinou D."/>
            <person name="Popin R.V."/>
            <person name="Fewer D.P."/>
            <person name="Sivonen K."/>
            <person name="Gkelis S."/>
        </authorList>
    </citation>
    <scope>NUCLEOTIDE SEQUENCE</scope>
    <source>
        <strain evidence="1">TAU-MAC 1115</strain>
    </source>
</reference>
<comment type="caution">
    <text evidence="1">The sequence shown here is derived from an EMBL/GenBank/DDBJ whole genome shotgun (WGS) entry which is preliminary data.</text>
</comment>
<dbReference type="AlphaFoldDB" id="A0A947DGR3"/>
<protein>
    <submittedName>
        <fullName evidence="1">Uncharacterized protein</fullName>
    </submittedName>
</protein>
<gene>
    <name evidence="1" type="ORF">IXB50_12680</name>
</gene>
<dbReference type="Proteomes" id="UP000717364">
    <property type="component" value="Unassembled WGS sequence"/>
</dbReference>
<dbReference type="EMBL" id="JADOES010000023">
    <property type="protein sequence ID" value="MBT9316278.1"/>
    <property type="molecule type" value="Genomic_DNA"/>
</dbReference>
<proteinExistence type="predicted"/>
<reference evidence="1" key="1">
    <citation type="submission" date="2020-11" db="EMBL/GenBank/DDBJ databases">
        <authorList>
            <person name="Konstantinou D."/>
            <person name="Gkelis S."/>
            <person name="Popin R."/>
            <person name="Fewer D."/>
            <person name="Sivonen K."/>
        </authorList>
    </citation>
    <scope>NUCLEOTIDE SEQUENCE</scope>
    <source>
        <strain evidence="1">TAU-MAC 1115</strain>
    </source>
</reference>
<sequence length="1056" mass="111153">MAPPTFTGYTQILNIQTLSGAQITTDSTYGSVTFQSNQGRVRISGITNVGVNGYLEIDLDAPTNLSQSVVIFGVEHNFDGDSLLRLGFSSGVTPDLNYRVWDISPELRLNRYQIVLDPGLATGATDTGTFVPTDVRRIRLEFFDASNKQFQIYSSPLVAPKSTGLIGVGGDGVTPLTLASFVEFLTEGYYGILATGSSDVYSMEFSPVRELGNYVDMPVPITLGDGGVTPTLISVVAAAIVADTPNQSGGLNPPKFVGALTYRVNLATAQTFTSFQILGSSAGTRFEDNSSVANTYQAFYTKALSGADLGLSTYDGLAENSTGLFSSRGALSLRFNNVTAAQVLEWSSATLTSLAGTIFNSPLATNYISFLSSIPDGSSLDLTGISITNPATGTAFLTDVPANEILTLQVSASSGFSLSDVTNNGAGTVVVSAPSVTFAAPNLTNAEFNNIRCRVSLVPGGAVTLNDNGSIATGRDSFEPSAVDLANNHITLTGIAGKLNNNSVIRVYGTDVPAPLDVRAVYYPSTDYDGSNNLKLAASPGGVTIDLTDQGSNPVPDNGFGMGISPWTELDIQLITSGAYTFDLTAAATSAGVTLATNDILVFQAIHHDTPGTGGSAAISHYAEEVFSYQGVSIKSLRSLSENSQAMALLSEIGADGSQVTGYVFDADTPGKVQIDASKTTIDTRELVAYYYYVQWLEAGIRKIRGNVEINNLNSIAIRGAFTIQALAKSTISGPYIERLDGKSFIADESAQITPFFEDTRAAIVEKEVAINLPDEFAVAIQSIWAIAAQLLNKSGGGSGSGASAADIYNYFATGVRPDIFKANVSGLSTHGPADVWTQPTRSLTDKVGFGLSTMERSTLATQIEAALLNEGDGQQLIDAILQVINSNLDLPALELAAISTQVRTELSPELGRLDVAVSSRLANADYTAPLSSAGIQSALTLYGAATSTDVGNVITHGDVNWSTATGFSTHGPADIWTQATRSLTNVVFPSNFDGLINQISIDTAAVARGRFKVNATGTGTQYRFDGDPLQAFNFLNADGELANPLEEQIFERVPV</sequence>
<name>A0A947DGR3_9CYAN</name>
<accession>A0A947DGR3</accession>
<evidence type="ECO:0000313" key="2">
    <source>
        <dbReference type="Proteomes" id="UP000717364"/>
    </source>
</evidence>
<organism evidence="1 2">
    <name type="scientific">Leptothoe spongobia TAU-MAC 1115</name>
    <dbReference type="NCBI Taxonomy" id="1967444"/>
    <lineage>
        <taxon>Bacteria</taxon>
        <taxon>Bacillati</taxon>
        <taxon>Cyanobacteriota</taxon>
        <taxon>Cyanophyceae</taxon>
        <taxon>Nodosilineales</taxon>
        <taxon>Cymatolegaceae</taxon>
        <taxon>Leptothoe</taxon>
        <taxon>Leptothoe spongobia</taxon>
    </lineage>
</organism>
<dbReference type="RefSeq" id="WP_215609346.1">
    <property type="nucleotide sequence ID" value="NZ_JADOES010000023.1"/>
</dbReference>
<evidence type="ECO:0000313" key="1">
    <source>
        <dbReference type="EMBL" id="MBT9316278.1"/>
    </source>
</evidence>